<keyword evidence="6 11" id="KW-0865">Zymogen</keyword>
<keyword evidence="1 11" id="KW-1003">Cell membrane</keyword>
<comment type="similarity">
    <text evidence="11">Belongs to the phosphatidylserine decarboxylase family. PSD-A subfamily.</text>
</comment>
<dbReference type="NCBIfam" id="NF003679">
    <property type="entry name" value="PRK05305.1-3"/>
    <property type="match status" value="1"/>
</dbReference>
<keyword evidence="2 11" id="KW-0444">Lipid biosynthesis</keyword>
<keyword evidence="10 11" id="KW-0670">Pyruvate</keyword>
<comment type="subcellular location">
    <subcellularLocation>
        <location evidence="11">Cell membrane</location>
        <topology evidence="11">Peripheral membrane protein</topology>
    </subcellularLocation>
</comment>
<dbReference type="EMBL" id="JABBNB010000031">
    <property type="protein sequence ID" value="NMO04182.1"/>
    <property type="molecule type" value="Genomic_DNA"/>
</dbReference>
<dbReference type="HAMAP" id="MF_00664">
    <property type="entry name" value="PS_decarb_PSD_A"/>
    <property type="match status" value="1"/>
</dbReference>
<keyword evidence="9 11" id="KW-1208">Phospholipid metabolism</keyword>
<feature type="chain" id="PRO_5033194755" description="Phosphatidylserine decarboxylase alpha chain" evidence="11">
    <location>
        <begin position="212"/>
        <end position="247"/>
    </location>
</feature>
<dbReference type="InterPro" id="IPR003817">
    <property type="entry name" value="PS_Dcarbxylase"/>
</dbReference>
<feature type="modified residue" description="Pyruvic acid (Ser); by autocatalysis" evidence="11">
    <location>
        <position position="212"/>
    </location>
</feature>
<evidence type="ECO:0000256" key="4">
    <source>
        <dbReference type="ARBA" id="ARBA00023098"/>
    </source>
</evidence>
<sequence length="247" mass="25925">MARRPVPDPSAPGVEPRQQSTVEHLRALATQTIPPLHPAGIPFVAVPAAVAVLTRRKRWISRPAAVLAASSAAFFRNPSRVPPTATGIVVAAADGEVALVDEVVPLPELGLGDQPVPRVSTFLSVFDVHVQRVPISGTAESVTHTAGKFLSADLPAASSDNERTSMIIRTDDGIRIAVIQIAGLIARRIVCDVEPGARLAIGDTYGLIRFGSRVDIYLPAGSVPRVQVGQRTVGGETVIADLPQSPA</sequence>
<evidence type="ECO:0000256" key="5">
    <source>
        <dbReference type="ARBA" id="ARBA00023136"/>
    </source>
</evidence>
<comment type="subunit">
    <text evidence="11">Heterodimer of a large membrane-associated beta subunit and a small pyruvoyl-containing alpha subunit.</text>
</comment>
<dbReference type="Proteomes" id="UP000550729">
    <property type="component" value="Unassembled WGS sequence"/>
</dbReference>
<feature type="chain" id="PRO_5033194754" description="Phosphatidylserine decarboxylase beta chain" evidence="11">
    <location>
        <begin position="1"/>
        <end position="211"/>
    </location>
</feature>
<evidence type="ECO:0000256" key="6">
    <source>
        <dbReference type="ARBA" id="ARBA00023145"/>
    </source>
</evidence>
<dbReference type="GO" id="GO:0006646">
    <property type="term" value="P:phosphatidylethanolamine biosynthetic process"/>
    <property type="evidence" value="ECO:0007669"/>
    <property type="project" value="UniProtKB-UniRule"/>
</dbReference>
<evidence type="ECO:0000313" key="13">
    <source>
        <dbReference type="Proteomes" id="UP000550729"/>
    </source>
</evidence>
<comment type="caution">
    <text evidence="12">The sequence shown here is derived from an EMBL/GenBank/DDBJ whole genome shotgun (WGS) entry which is preliminary data.</text>
</comment>
<comment type="PTM">
    <text evidence="11">Is synthesized initially as an inactive proenzyme. Formation of the active enzyme involves a self-maturation process in which the active site pyruvoyl group is generated from an internal serine residue via an autocatalytic post-translational modification. Two non-identical subunits are generated from the proenzyme in this reaction, and the pyruvate is formed at the N-terminus of the alpha chain, which is derived from the carboxyl end of the proenzyme. The post-translation cleavage follows an unusual pathway, termed non-hydrolytic serinolysis, in which the side chain hydroxyl group of the serine supplies its oxygen atom to form the C-terminus of the beta chain, while the remainder of the serine residue undergoes an oxidative deamination to produce ammonia and the pyruvoyl prosthetic group on the alpha chain.</text>
</comment>
<dbReference type="InterPro" id="IPR033175">
    <property type="entry name" value="PSD-A"/>
</dbReference>
<keyword evidence="3 11" id="KW-0210">Decarboxylase</keyword>
<evidence type="ECO:0000256" key="1">
    <source>
        <dbReference type="ARBA" id="ARBA00022475"/>
    </source>
</evidence>
<dbReference type="RefSeq" id="WP_170196682.1">
    <property type="nucleotide sequence ID" value="NZ_JABBNB010000031.1"/>
</dbReference>
<dbReference type="AlphaFoldDB" id="A0A848L138"/>
<evidence type="ECO:0000256" key="7">
    <source>
        <dbReference type="ARBA" id="ARBA00023209"/>
    </source>
</evidence>
<comment type="cofactor">
    <cofactor evidence="11">
        <name>pyruvate</name>
        <dbReference type="ChEBI" id="CHEBI:15361"/>
    </cofactor>
    <text evidence="11">Binds 1 pyruvoyl group covalently per subunit.</text>
</comment>
<keyword evidence="5 11" id="KW-0472">Membrane</keyword>
<evidence type="ECO:0000256" key="8">
    <source>
        <dbReference type="ARBA" id="ARBA00023239"/>
    </source>
</evidence>
<dbReference type="UniPathway" id="UPA00558">
    <property type="reaction ID" value="UER00616"/>
</dbReference>
<keyword evidence="13" id="KW-1185">Reference proteome</keyword>
<comment type="catalytic activity">
    <reaction evidence="11">
        <text>a 1,2-diacyl-sn-glycero-3-phospho-L-serine + H(+) = a 1,2-diacyl-sn-glycero-3-phosphoethanolamine + CO2</text>
        <dbReference type="Rhea" id="RHEA:20828"/>
        <dbReference type="ChEBI" id="CHEBI:15378"/>
        <dbReference type="ChEBI" id="CHEBI:16526"/>
        <dbReference type="ChEBI" id="CHEBI:57262"/>
        <dbReference type="ChEBI" id="CHEBI:64612"/>
        <dbReference type="EC" id="4.1.1.65"/>
    </reaction>
</comment>
<comment type="pathway">
    <text evidence="11">Phospholipid metabolism; phosphatidylethanolamine biosynthesis; phosphatidylethanolamine from CDP-diacylglycerol: step 2/2.</text>
</comment>
<evidence type="ECO:0000256" key="11">
    <source>
        <dbReference type="HAMAP-Rule" id="MF_00664"/>
    </source>
</evidence>
<dbReference type="GO" id="GO:0004609">
    <property type="term" value="F:phosphatidylserine decarboxylase activity"/>
    <property type="evidence" value="ECO:0007669"/>
    <property type="project" value="UniProtKB-UniRule"/>
</dbReference>
<keyword evidence="8 11" id="KW-0456">Lyase</keyword>
<organism evidence="12 13">
    <name type="scientific">Gordonia asplenii</name>
    <dbReference type="NCBI Taxonomy" id="2725283"/>
    <lineage>
        <taxon>Bacteria</taxon>
        <taxon>Bacillati</taxon>
        <taxon>Actinomycetota</taxon>
        <taxon>Actinomycetes</taxon>
        <taxon>Mycobacteriales</taxon>
        <taxon>Gordoniaceae</taxon>
        <taxon>Gordonia</taxon>
    </lineage>
</organism>
<dbReference type="PANTHER" id="PTHR35809:SF1">
    <property type="entry name" value="ARCHAETIDYLSERINE DECARBOXYLASE PROENZYME-RELATED"/>
    <property type="match status" value="1"/>
</dbReference>
<dbReference type="Pfam" id="PF02666">
    <property type="entry name" value="PS_Dcarbxylase"/>
    <property type="match status" value="1"/>
</dbReference>
<dbReference type="EC" id="4.1.1.65" evidence="11"/>
<protein>
    <recommendedName>
        <fullName evidence="11">Phosphatidylserine decarboxylase proenzyme</fullName>
        <ecNumber evidence="11">4.1.1.65</ecNumber>
    </recommendedName>
    <component>
        <recommendedName>
            <fullName evidence="11">Phosphatidylserine decarboxylase alpha chain</fullName>
        </recommendedName>
    </component>
    <component>
        <recommendedName>
            <fullName evidence="11">Phosphatidylserine decarboxylase beta chain</fullName>
        </recommendedName>
    </component>
</protein>
<reference evidence="12 13" key="1">
    <citation type="submission" date="2020-04" db="EMBL/GenBank/DDBJ databases">
        <title>Gordonia sp. nov. TBRC 11910.</title>
        <authorList>
            <person name="Suriyachadkun C."/>
        </authorList>
    </citation>
    <scope>NUCLEOTIDE SEQUENCE [LARGE SCALE GENOMIC DNA]</scope>
    <source>
        <strain evidence="12 13">TBRC 11910</strain>
    </source>
</reference>
<proteinExistence type="inferred from homology"/>
<name>A0A848L138_9ACTN</name>
<dbReference type="PANTHER" id="PTHR35809">
    <property type="entry name" value="ARCHAETIDYLSERINE DECARBOXYLASE PROENZYME-RELATED"/>
    <property type="match status" value="1"/>
</dbReference>
<evidence type="ECO:0000256" key="2">
    <source>
        <dbReference type="ARBA" id="ARBA00022516"/>
    </source>
</evidence>
<gene>
    <name evidence="11" type="primary">psd</name>
    <name evidence="12" type="ORF">HH308_23475</name>
</gene>
<evidence type="ECO:0000256" key="10">
    <source>
        <dbReference type="ARBA" id="ARBA00023317"/>
    </source>
</evidence>
<evidence type="ECO:0000256" key="3">
    <source>
        <dbReference type="ARBA" id="ARBA00022793"/>
    </source>
</evidence>
<comment type="function">
    <text evidence="11">Catalyzes the formation of phosphatidylethanolamine (PtdEtn) from phosphatidylserine (PtdSer).</text>
</comment>
<feature type="site" description="Cleavage (non-hydrolytic); by autocatalysis" evidence="11">
    <location>
        <begin position="211"/>
        <end position="212"/>
    </location>
</feature>
<accession>A0A848L138</accession>
<evidence type="ECO:0000313" key="12">
    <source>
        <dbReference type="EMBL" id="NMO04182.1"/>
    </source>
</evidence>
<keyword evidence="4 11" id="KW-0443">Lipid metabolism</keyword>
<feature type="active site" description="Schiff-base intermediate with substrate; via pyruvic acid" evidence="11">
    <location>
        <position position="212"/>
    </location>
</feature>
<keyword evidence="7 11" id="KW-0594">Phospholipid biosynthesis</keyword>
<dbReference type="GO" id="GO:0005886">
    <property type="term" value="C:plasma membrane"/>
    <property type="evidence" value="ECO:0007669"/>
    <property type="project" value="UniProtKB-SubCell"/>
</dbReference>
<evidence type="ECO:0000256" key="9">
    <source>
        <dbReference type="ARBA" id="ARBA00023264"/>
    </source>
</evidence>